<protein>
    <submittedName>
        <fullName evidence="3">Uncharacterized protein</fullName>
    </submittedName>
</protein>
<proteinExistence type="predicted"/>
<accession>R7Z5A4</accession>
<gene>
    <name evidence="3" type="ORF">W97_08617</name>
</gene>
<evidence type="ECO:0000313" key="4">
    <source>
        <dbReference type="Proteomes" id="UP000016924"/>
    </source>
</evidence>
<name>R7Z5A4_CONA1</name>
<dbReference type="RefSeq" id="XP_007784674.1">
    <property type="nucleotide sequence ID" value="XM_007786484.1"/>
</dbReference>
<reference evidence="4" key="1">
    <citation type="submission" date="2012-06" db="EMBL/GenBank/DDBJ databases">
        <title>The genome sequence of Coniosporium apollinis CBS 100218.</title>
        <authorList>
            <consortium name="The Broad Institute Genome Sequencing Platform"/>
            <person name="Cuomo C."/>
            <person name="Gorbushina A."/>
            <person name="Noack S."/>
            <person name="Walker B."/>
            <person name="Young S.K."/>
            <person name="Zeng Q."/>
            <person name="Gargeya S."/>
            <person name="Fitzgerald M."/>
            <person name="Haas B."/>
            <person name="Abouelleil A."/>
            <person name="Alvarado L."/>
            <person name="Arachchi H.M."/>
            <person name="Berlin A.M."/>
            <person name="Chapman S.B."/>
            <person name="Goldberg J."/>
            <person name="Griggs A."/>
            <person name="Gujja S."/>
            <person name="Hansen M."/>
            <person name="Howarth C."/>
            <person name="Imamovic A."/>
            <person name="Larimer J."/>
            <person name="McCowan C."/>
            <person name="Montmayeur A."/>
            <person name="Murphy C."/>
            <person name="Neiman D."/>
            <person name="Pearson M."/>
            <person name="Priest M."/>
            <person name="Roberts A."/>
            <person name="Saif S."/>
            <person name="Shea T."/>
            <person name="Sisk P."/>
            <person name="Sykes S."/>
            <person name="Wortman J."/>
            <person name="Nusbaum C."/>
            <person name="Birren B."/>
        </authorList>
    </citation>
    <scope>NUCLEOTIDE SEQUENCE [LARGE SCALE GENOMIC DNA]</scope>
    <source>
        <strain evidence="4">CBS 100218</strain>
    </source>
</reference>
<dbReference type="Proteomes" id="UP000016924">
    <property type="component" value="Unassembled WGS sequence"/>
</dbReference>
<sequence length="460" mass="52025">MDHTLVLQPERPLLALLALNIVLYLWYINRYHLVNEPFILHFIDFVQAGVPGFFLYGLYGAFAPVLRRLLAARMGHDNQDTDQKQMKPLYPFWKPTIPSGRWRTLRQRPDRRLHNEATQFPEDAAEANTIWILGSGKIIVTFHRPLGNWAHTSPYDRLQICHPLQDSDMDCKQWSKDELFRLQEEIRRYSMRQLNSRETAWIDPPLSEEAVLLSLRVVRTACLQAARTLRNTGVSSQIQEGKGVATWSRLPLETSAPGLYSDTSNLGSAHAFQTTDEQIEYMRAEGARFYDDTIRDYWRLLKRLDGAIECHGHDNDPSAVRFRAQLQAFAEEMSAREKAASAQCNMSVPAESSGKLFSCVSWKTVDGREGSVRMPIEELDIDYTSFKGFNEDLFAKRPLGSFSIARLGKPSMADAPEADASGDKTPHSGGADEALLGGKYHMVSAGPEKDEVGEGERIVY</sequence>
<dbReference type="GeneID" id="19905928"/>
<evidence type="ECO:0000256" key="1">
    <source>
        <dbReference type="SAM" id="MobiDB-lite"/>
    </source>
</evidence>
<keyword evidence="2" id="KW-1133">Transmembrane helix</keyword>
<feature type="transmembrane region" description="Helical" evidence="2">
    <location>
        <begin position="48"/>
        <end position="66"/>
    </location>
</feature>
<evidence type="ECO:0000256" key="2">
    <source>
        <dbReference type="SAM" id="Phobius"/>
    </source>
</evidence>
<dbReference type="AlphaFoldDB" id="R7Z5A4"/>
<feature type="region of interest" description="Disordered" evidence="1">
    <location>
        <begin position="412"/>
        <end position="434"/>
    </location>
</feature>
<keyword evidence="2" id="KW-0472">Membrane</keyword>
<organism evidence="3 4">
    <name type="scientific">Coniosporium apollinis (strain CBS 100218)</name>
    <name type="common">Rock-inhabiting black yeast</name>
    <dbReference type="NCBI Taxonomy" id="1168221"/>
    <lineage>
        <taxon>Eukaryota</taxon>
        <taxon>Fungi</taxon>
        <taxon>Dikarya</taxon>
        <taxon>Ascomycota</taxon>
        <taxon>Pezizomycotina</taxon>
        <taxon>Dothideomycetes</taxon>
        <taxon>Dothideomycetes incertae sedis</taxon>
        <taxon>Coniosporium</taxon>
    </lineage>
</organism>
<keyword evidence="4" id="KW-1185">Reference proteome</keyword>
<feature type="transmembrane region" description="Helical" evidence="2">
    <location>
        <begin position="12"/>
        <end position="28"/>
    </location>
</feature>
<evidence type="ECO:0000313" key="3">
    <source>
        <dbReference type="EMBL" id="EON69357.1"/>
    </source>
</evidence>
<keyword evidence="2" id="KW-0812">Transmembrane</keyword>
<dbReference type="HOGENOM" id="CLU_594484_0_0_1"/>
<dbReference type="EMBL" id="JH767612">
    <property type="protein sequence ID" value="EON69357.1"/>
    <property type="molecule type" value="Genomic_DNA"/>
</dbReference>
<dbReference type="OrthoDB" id="10656375at2759"/>